<dbReference type="RefSeq" id="WP_406336519.1">
    <property type="nucleotide sequence ID" value="NZ_CP108188.1"/>
</dbReference>
<feature type="compositionally biased region" description="Basic and acidic residues" evidence="1">
    <location>
        <begin position="212"/>
        <end position="230"/>
    </location>
</feature>
<dbReference type="EMBL" id="CP108188">
    <property type="protein sequence ID" value="WTR73703.1"/>
    <property type="molecule type" value="Genomic_DNA"/>
</dbReference>
<name>A0ABZ1LN70_9ACTN</name>
<feature type="compositionally biased region" description="Low complexity" evidence="1">
    <location>
        <begin position="231"/>
        <end position="240"/>
    </location>
</feature>
<accession>A0ABZ1LN70</accession>
<evidence type="ECO:0000313" key="2">
    <source>
        <dbReference type="EMBL" id="WTR73703.1"/>
    </source>
</evidence>
<feature type="compositionally biased region" description="Acidic residues" evidence="1">
    <location>
        <begin position="125"/>
        <end position="137"/>
    </location>
</feature>
<dbReference type="Proteomes" id="UP001622594">
    <property type="component" value="Chromosome"/>
</dbReference>
<keyword evidence="3" id="KW-1185">Reference proteome</keyword>
<feature type="compositionally biased region" description="Low complexity" evidence="1">
    <location>
        <begin position="10"/>
        <end position="20"/>
    </location>
</feature>
<protein>
    <submittedName>
        <fullName evidence="2">Uncharacterized protein</fullName>
    </submittedName>
</protein>
<feature type="compositionally biased region" description="Pro residues" evidence="1">
    <location>
        <begin position="241"/>
        <end position="251"/>
    </location>
</feature>
<proteinExistence type="predicted"/>
<gene>
    <name evidence="2" type="ORF">OG814_32655</name>
</gene>
<reference evidence="2 3" key="1">
    <citation type="submission" date="2022-10" db="EMBL/GenBank/DDBJ databases">
        <title>The complete genomes of actinobacterial strains from the NBC collection.</title>
        <authorList>
            <person name="Joergensen T.S."/>
            <person name="Alvarez Arevalo M."/>
            <person name="Sterndorff E.B."/>
            <person name="Faurdal D."/>
            <person name="Vuksanovic O."/>
            <person name="Mourched A.-S."/>
            <person name="Charusanti P."/>
            <person name="Shaw S."/>
            <person name="Blin K."/>
            <person name="Weber T."/>
        </authorList>
    </citation>
    <scope>NUCLEOTIDE SEQUENCE [LARGE SCALE GENOMIC DNA]</scope>
    <source>
        <strain evidence="2 3">NBC_00123</strain>
    </source>
</reference>
<evidence type="ECO:0000256" key="1">
    <source>
        <dbReference type="SAM" id="MobiDB-lite"/>
    </source>
</evidence>
<feature type="region of interest" description="Disordered" evidence="1">
    <location>
        <begin position="1"/>
        <end position="266"/>
    </location>
</feature>
<sequence>MTLVPPAPTTVPADVVVPPARTGAPGPNPTAADRTDPADTGVREDTAPAGPRDERPGPEHALPVQEDAHPAPQDGPPEPSTGQDPESRIRQDPGSSTEPDSAPDSAPYPESSMEPGLEPEHVDPEPEQADPDPEDTDPAPAPAVHRSRTTSGPRVRPVRVDPPGGASRGDGADRPPPAPGTPPRFGVVAVPEPSRTAAARRRGGVPSVRAVRLNDEPATRPDRRVDRPTDRPVAPAAVTPVPLPVPRPATPVVPTSTESRTEEPQP</sequence>
<feature type="compositionally biased region" description="Basic and acidic residues" evidence="1">
    <location>
        <begin position="33"/>
        <end position="58"/>
    </location>
</feature>
<organism evidence="2 3">
    <name type="scientific">Streptomyces zaomyceticus</name>
    <dbReference type="NCBI Taxonomy" id="68286"/>
    <lineage>
        <taxon>Bacteria</taxon>
        <taxon>Bacillati</taxon>
        <taxon>Actinomycetota</taxon>
        <taxon>Actinomycetes</taxon>
        <taxon>Kitasatosporales</taxon>
        <taxon>Streptomycetaceae</taxon>
        <taxon>Streptomyces</taxon>
    </lineage>
</organism>
<evidence type="ECO:0000313" key="3">
    <source>
        <dbReference type="Proteomes" id="UP001622594"/>
    </source>
</evidence>